<dbReference type="InterPro" id="IPR003744">
    <property type="entry name" value="YhhQ"/>
</dbReference>
<keyword evidence="1" id="KW-0813">Transport</keyword>
<dbReference type="AlphaFoldDB" id="A0A7T3CHG1"/>
<keyword evidence="1" id="KW-1003">Cell membrane</keyword>
<dbReference type="HAMAP" id="MF_02088">
    <property type="entry name" value="Q_prec_transport"/>
    <property type="match status" value="1"/>
</dbReference>
<name>A0A7T3CHG1_9MICC</name>
<organism evidence="3 4">
    <name type="scientific">Rothia kristinae</name>
    <dbReference type="NCBI Taxonomy" id="37923"/>
    <lineage>
        <taxon>Bacteria</taxon>
        <taxon>Bacillati</taxon>
        <taxon>Actinomycetota</taxon>
        <taxon>Actinomycetes</taxon>
        <taxon>Micrococcales</taxon>
        <taxon>Micrococcaceae</taxon>
        <taxon>Rothia</taxon>
    </lineage>
</organism>
<accession>A0A7T3CHG1</accession>
<sequence length="258" mass="28014">MLCGPGGRRAASSSSPPRTQEPPVPHSAPAPRYARRPRTYFDLLLALYCVLLILSNIGATKGVAFGPIITDGGFFLFPLAYVLGDVVTEVYGFRSARRAIITSFLAGAFASLCFWIVIILPAADFYENQAAFESVLGPVPRILAGSLAGFLVGQLLNAWVMALIKRATGERWMWVRLIGSTLVGELADTLIFCTVAAPILGITEPADFLNYVLVGYVYKCAVEVIILPITYPTIAWFKRHEPTYPRVEDDAAAGPATR</sequence>
<dbReference type="RefSeq" id="WP_081047775.1">
    <property type="nucleotide sequence ID" value="NZ_CP065738.1"/>
</dbReference>
<feature type="transmembrane region" description="Helical" evidence="1">
    <location>
        <begin position="99"/>
        <end position="122"/>
    </location>
</feature>
<evidence type="ECO:0000313" key="3">
    <source>
        <dbReference type="EMBL" id="QPT54157.1"/>
    </source>
</evidence>
<comment type="function">
    <text evidence="1">Involved in the import of queuosine (Q) precursors, required for Q precursor salvage.</text>
</comment>
<feature type="transmembrane region" description="Helical" evidence="1">
    <location>
        <begin position="174"/>
        <end position="202"/>
    </location>
</feature>
<keyword evidence="1" id="KW-0812">Transmembrane</keyword>
<evidence type="ECO:0000256" key="2">
    <source>
        <dbReference type="SAM" id="MobiDB-lite"/>
    </source>
</evidence>
<comment type="subcellular location">
    <subcellularLocation>
        <location evidence="1">Cell membrane</location>
        <topology evidence="1">Multi-pass membrane protein</topology>
    </subcellularLocation>
</comment>
<comment type="similarity">
    <text evidence="1">Belongs to the vitamin uptake transporter (VUT/ECF) (TC 2.A.88) family. Q precursor transporter subfamily.</text>
</comment>
<dbReference type="Proteomes" id="UP000594975">
    <property type="component" value="Chromosome"/>
</dbReference>
<dbReference type="NCBIfam" id="TIGR00697">
    <property type="entry name" value="queuosine precursor transporter"/>
    <property type="match status" value="1"/>
</dbReference>
<dbReference type="PANTHER" id="PTHR34300:SF2">
    <property type="entry name" value="QUEUOSINE PRECURSOR TRANSPORTER-RELATED"/>
    <property type="match status" value="1"/>
</dbReference>
<feature type="transmembrane region" description="Helical" evidence="1">
    <location>
        <begin position="142"/>
        <end position="162"/>
    </location>
</feature>
<reference evidence="3 4" key="1">
    <citation type="submission" date="2020-12" db="EMBL/GenBank/DDBJ databases">
        <title>FDA dAtabase for Regulatory Grade micrObial Sequences (FDA-ARGOS): Supporting development and validation of Infectious Disease Dx tests.</title>
        <authorList>
            <person name="Sproer C."/>
            <person name="Gronow S."/>
            <person name="Severitt S."/>
            <person name="Schroder I."/>
            <person name="Tallon L."/>
            <person name="Sadzewicz L."/>
            <person name="Zhao X."/>
            <person name="Boylan J."/>
            <person name="Ott S."/>
            <person name="Bowen H."/>
            <person name="Vavikolanu K."/>
            <person name="Mehta A."/>
            <person name="Aluvathingal J."/>
            <person name="Nadendla S."/>
            <person name="Lowell S."/>
            <person name="Myers T."/>
            <person name="Yan Y."/>
            <person name="Sichtig H."/>
        </authorList>
    </citation>
    <scope>NUCLEOTIDE SEQUENCE [LARGE SCALE GENOMIC DNA]</scope>
    <source>
        <strain evidence="3 4">FDAARGOS_864</strain>
    </source>
</reference>
<proteinExistence type="inferred from homology"/>
<dbReference type="GO" id="GO:0022857">
    <property type="term" value="F:transmembrane transporter activity"/>
    <property type="evidence" value="ECO:0007669"/>
    <property type="project" value="UniProtKB-UniRule"/>
</dbReference>
<feature type="compositionally biased region" description="Pro residues" evidence="2">
    <location>
        <begin position="19"/>
        <end position="28"/>
    </location>
</feature>
<dbReference type="GO" id="GO:0005886">
    <property type="term" value="C:plasma membrane"/>
    <property type="evidence" value="ECO:0007669"/>
    <property type="project" value="UniProtKB-SubCell"/>
</dbReference>
<feature type="transmembrane region" description="Helical" evidence="1">
    <location>
        <begin position="208"/>
        <end position="231"/>
    </location>
</feature>
<feature type="transmembrane region" description="Helical" evidence="1">
    <location>
        <begin position="40"/>
        <end position="59"/>
    </location>
</feature>
<keyword evidence="1" id="KW-1133">Transmembrane helix</keyword>
<feature type="transmembrane region" description="Helical" evidence="1">
    <location>
        <begin position="65"/>
        <end position="87"/>
    </location>
</feature>
<evidence type="ECO:0000313" key="4">
    <source>
        <dbReference type="Proteomes" id="UP000594975"/>
    </source>
</evidence>
<dbReference type="PANTHER" id="PTHR34300">
    <property type="entry name" value="QUEUOSINE PRECURSOR TRANSPORTER-RELATED"/>
    <property type="match status" value="1"/>
</dbReference>
<dbReference type="GeneID" id="61262309"/>
<feature type="region of interest" description="Disordered" evidence="2">
    <location>
        <begin position="1"/>
        <end position="31"/>
    </location>
</feature>
<keyword evidence="1" id="KW-0472">Membrane</keyword>
<feature type="compositionally biased region" description="Low complexity" evidence="2">
    <location>
        <begin position="8"/>
        <end position="18"/>
    </location>
</feature>
<dbReference type="KEGG" id="rkr:I6G21_02905"/>
<dbReference type="EMBL" id="CP065738">
    <property type="protein sequence ID" value="QPT54157.1"/>
    <property type="molecule type" value="Genomic_DNA"/>
</dbReference>
<dbReference type="Pfam" id="PF02592">
    <property type="entry name" value="Vut_1"/>
    <property type="match status" value="1"/>
</dbReference>
<protein>
    <recommendedName>
        <fullName evidence="1">Probable queuosine precursor transporter</fullName>
        <shortName evidence="1">Q precursor transporter</shortName>
    </recommendedName>
</protein>
<evidence type="ECO:0000256" key="1">
    <source>
        <dbReference type="HAMAP-Rule" id="MF_02088"/>
    </source>
</evidence>
<gene>
    <name evidence="3" type="ORF">I6G21_02905</name>
</gene>